<protein>
    <submittedName>
        <fullName evidence="2">Uncharacterized protein</fullName>
    </submittedName>
</protein>
<sequence length="72" mass="8198">MDLRNKMSMAKPAIQNRIVIKKKGGTEFNASFMATKVPPQSNAAKRRKNSGENMRDMFNEPCIDLPNRSRKT</sequence>
<dbReference type="Proteomes" id="UP000245263">
    <property type="component" value="Chromosome 1"/>
</dbReference>
<dbReference type="EMBL" id="AP025028">
    <property type="protein sequence ID" value="BDA79803.1"/>
    <property type="molecule type" value="Genomic_DNA"/>
</dbReference>
<feature type="region of interest" description="Disordered" evidence="1">
    <location>
        <begin position="38"/>
        <end position="72"/>
    </location>
</feature>
<feature type="compositionally biased region" description="Basic and acidic residues" evidence="1">
    <location>
        <begin position="49"/>
        <end position="58"/>
    </location>
</feature>
<accession>A0ABM7UT53</accession>
<gene>
    <name evidence="2" type="ORF">LPTSP3_g27330</name>
</gene>
<keyword evidence="3" id="KW-1185">Reference proteome</keyword>
<organism evidence="2 3">
    <name type="scientific">Leptospira kobayashii</name>
    <dbReference type="NCBI Taxonomy" id="1917830"/>
    <lineage>
        <taxon>Bacteria</taxon>
        <taxon>Pseudomonadati</taxon>
        <taxon>Spirochaetota</taxon>
        <taxon>Spirochaetia</taxon>
        <taxon>Leptospirales</taxon>
        <taxon>Leptospiraceae</taxon>
        <taxon>Leptospira</taxon>
    </lineage>
</organism>
<evidence type="ECO:0000313" key="3">
    <source>
        <dbReference type="Proteomes" id="UP000245263"/>
    </source>
</evidence>
<name>A0ABM7UT53_9LEPT</name>
<evidence type="ECO:0000256" key="1">
    <source>
        <dbReference type="SAM" id="MobiDB-lite"/>
    </source>
</evidence>
<proteinExistence type="predicted"/>
<evidence type="ECO:0000313" key="2">
    <source>
        <dbReference type="EMBL" id="BDA79803.1"/>
    </source>
</evidence>
<reference evidence="2 3" key="1">
    <citation type="submission" date="2021-08" db="EMBL/GenBank/DDBJ databases">
        <title>Complete genome sequence of Leptospira kobayashii strain E30.</title>
        <authorList>
            <person name="Nakao R."/>
            <person name="Nakamura S."/>
            <person name="Masuzawa T."/>
            <person name="Koizumi N."/>
        </authorList>
    </citation>
    <scope>NUCLEOTIDE SEQUENCE [LARGE SCALE GENOMIC DNA]</scope>
    <source>
        <strain evidence="2 3">E30</strain>
    </source>
</reference>